<evidence type="ECO:0000256" key="1">
    <source>
        <dbReference type="ARBA" id="ARBA00023118"/>
    </source>
</evidence>
<accession>A0A918DJV6</accession>
<evidence type="ECO:0000313" key="2">
    <source>
        <dbReference type="EMBL" id="GGO71117.1"/>
    </source>
</evidence>
<dbReference type="Gene3D" id="3.30.70.2660">
    <property type="match status" value="1"/>
</dbReference>
<dbReference type="Pfam" id="PF09704">
    <property type="entry name" value="Cas_Cas5d"/>
    <property type="match status" value="1"/>
</dbReference>
<dbReference type="GO" id="GO:0051607">
    <property type="term" value="P:defense response to virus"/>
    <property type="evidence" value="ECO:0007669"/>
    <property type="project" value="UniProtKB-KW"/>
</dbReference>
<dbReference type="EMBL" id="BMNH01000010">
    <property type="protein sequence ID" value="GGO71117.1"/>
    <property type="molecule type" value="Genomic_DNA"/>
</dbReference>
<reference evidence="2" key="2">
    <citation type="submission" date="2020-09" db="EMBL/GenBank/DDBJ databases">
        <authorList>
            <person name="Sun Q."/>
            <person name="Zhou Y."/>
        </authorList>
    </citation>
    <scope>NUCLEOTIDE SEQUENCE</scope>
    <source>
        <strain evidence="2">CGMCC 4.7368</strain>
    </source>
</reference>
<dbReference type="GO" id="GO:0043571">
    <property type="term" value="P:maintenance of CRISPR repeat elements"/>
    <property type="evidence" value="ECO:0007669"/>
    <property type="project" value="InterPro"/>
</dbReference>
<keyword evidence="3" id="KW-1185">Reference proteome</keyword>
<dbReference type="Proteomes" id="UP000646523">
    <property type="component" value="Unassembled WGS sequence"/>
</dbReference>
<organism evidence="2 3">
    <name type="scientific">Nonomuraea cavernae</name>
    <dbReference type="NCBI Taxonomy" id="2045107"/>
    <lineage>
        <taxon>Bacteria</taxon>
        <taxon>Bacillati</taxon>
        <taxon>Actinomycetota</taxon>
        <taxon>Actinomycetes</taxon>
        <taxon>Streptosporangiales</taxon>
        <taxon>Streptosporangiaceae</taxon>
        <taxon>Nonomuraea</taxon>
    </lineage>
</organism>
<proteinExistence type="predicted"/>
<dbReference type="CDD" id="cd09693">
    <property type="entry name" value="Cas5_I"/>
    <property type="match status" value="1"/>
</dbReference>
<evidence type="ECO:0000313" key="3">
    <source>
        <dbReference type="Proteomes" id="UP000646523"/>
    </source>
</evidence>
<protein>
    <recommendedName>
        <fullName evidence="4">CRISPR-associated protein Cas5</fullName>
    </recommendedName>
</protein>
<evidence type="ECO:0008006" key="4">
    <source>
        <dbReference type="Google" id="ProtNLM"/>
    </source>
</evidence>
<sequence>MTTTEALKVTVTAPIVSFRNPLYAGVQVALPCPPPATVGGVLAAAAGGWNAVNVETRFAMAFHARGKGVDLETYHPLDATGKKADPTPREREFLADVTLTVWLTEEVAFWERRLRRPVWPLRLGRSQDLVGLTTRRVTLRAGPGCQGDAVLPEGLAPVAAGTLLRLPTAVSLNRHRTRWDGYHFDASGRNDVVVDSGWADEDGRVVAPLPQVHPGLVEG</sequence>
<keyword evidence="1" id="KW-0051">Antiviral defense</keyword>
<dbReference type="AlphaFoldDB" id="A0A918DJV6"/>
<gene>
    <name evidence="2" type="ORF">GCM10012289_36090</name>
</gene>
<dbReference type="RefSeq" id="WP_189125280.1">
    <property type="nucleotide sequence ID" value="NZ_BMNH01000010.1"/>
</dbReference>
<reference evidence="2" key="1">
    <citation type="journal article" date="2014" name="Int. J. Syst. Evol. Microbiol.">
        <title>Complete genome sequence of Corynebacterium casei LMG S-19264T (=DSM 44701T), isolated from a smear-ripened cheese.</title>
        <authorList>
            <consortium name="US DOE Joint Genome Institute (JGI-PGF)"/>
            <person name="Walter F."/>
            <person name="Albersmeier A."/>
            <person name="Kalinowski J."/>
            <person name="Ruckert C."/>
        </authorList>
    </citation>
    <scope>NUCLEOTIDE SEQUENCE</scope>
    <source>
        <strain evidence="2">CGMCC 4.7368</strain>
    </source>
</reference>
<name>A0A918DJV6_9ACTN</name>
<dbReference type="NCBIfam" id="TIGR02593">
    <property type="entry name" value="CRISPR_cas5"/>
    <property type="match status" value="1"/>
</dbReference>
<dbReference type="InterPro" id="IPR013422">
    <property type="entry name" value="CRISPR-assoc_prot_Cas5_N"/>
</dbReference>
<comment type="caution">
    <text evidence="2">The sequence shown here is derived from an EMBL/GenBank/DDBJ whole genome shotgun (WGS) entry which is preliminary data.</text>
</comment>
<dbReference type="InterPro" id="IPR021124">
    <property type="entry name" value="CRISPR-assoc_prot_Cas5"/>
</dbReference>